<dbReference type="SUPFAM" id="SSF50249">
    <property type="entry name" value="Nucleic acid-binding proteins"/>
    <property type="match status" value="1"/>
</dbReference>
<dbReference type="PANTHER" id="PTHR10302">
    <property type="entry name" value="SINGLE-STRANDED DNA-BINDING PROTEIN"/>
    <property type="match status" value="1"/>
</dbReference>
<dbReference type="GO" id="GO:0003697">
    <property type="term" value="F:single-stranded DNA binding"/>
    <property type="evidence" value="ECO:0007669"/>
    <property type="project" value="InterPro"/>
</dbReference>
<accession>A0A8S5U292</accession>
<dbReference type="InterPro" id="IPR000424">
    <property type="entry name" value="Primosome_PriB/ssb"/>
</dbReference>
<dbReference type="InterPro" id="IPR012340">
    <property type="entry name" value="NA-bd_OB-fold"/>
</dbReference>
<dbReference type="PANTHER" id="PTHR10302:SF27">
    <property type="entry name" value="SINGLE-STRANDED DNA-BINDING PROTEIN"/>
    <property type="match status" value="1"/>
</dbReference>
<feature type="compositionally biased region" description="Polar residues" evidence="3">
    <location>
        <begin position="107"/>
        <end position="135"/>
    </location>
</feature>
<dbReference type="CDD" id="cd04496">
    <property type="entry name" value="SSB_OBF"/>
    <property type="match status" value="1"/>
</dbReference>
<dbReference type="NCBIfam" id="TIGR00621">
    <property type="entry name" value="ssb"/>
    <property type="match status" value="1"/>
</dbReference>
<evidence type="ECO:0000256" key="1">
    <source>
        <dbReference type="ARBA" id="ARBA00023125"/>
    </source>
</evidence>
<feature type="region of interest" description="Disordered" evidence="3">
    <location>
        <begin position="107"/>
        <end position="141"/>
    </location>
</feature>
<dbReference type="InterPro" id="IPR011344">
    <property type="entry name" value="ssDNA-bd"/>
</dbReference>
<name>A0A8S5U292_9CAUD</name>
<dbReference type="Gene3D" id="2.40.50.140">
    <property type="entry name" value="Nucleic acid-binding proteins"/>
    <property type="match status" value="1"/>
</dbReference>
<protein>
    <submittedName>
        <fullName evidence="4">Single strand binding protein</fullName>
    </submittedName>
</protein>
<dbReference type="GO" id="GO:0009295">
    <property type="term" value="C:nucleoid"/>
    <property type="evidence" value="ECO:0007669"/>
    <property type="project" value="TreeGrafter"/>
</dbReference>
<proteinExistence type="inferred from homology"/>
<sequence length="160" mass="17618">MAFNKIILIGNLTRDIELKRMQSGMVLTSFDLAVARAFKNKQTGEVETDFIRCQAWGKTAEFLGRYFSKGKSVVVEGDLRNNNYTDQNGVKHYGFVVNVQTVSFAGNKSDSQQAPQQTYSQPPQNNPQQFVSNAQGAGIPSGLDDLAGFEEIISDGDVPF</sequence>
<keyword evidence="1 2" id="KW-0238">DNA-binding</keyword>
<dbReference type="PROSITE" id="PS50935">
    <property type="entry name" value="SSB"/>
    <property type="match status" value="1"/>
</dbReference>
<evidence type="ECO:0000313" key="4">
    <source>
        <dbReference type="EMBL" id="DAF88567.1"/>
    </source>
</evidence>
<dbReference type="Pfam" id="PF00436">
    <property type="entry name" value="SSB"/>
    <property type="match status" value="1"/>
</dbReference>
<dbReference type="GO" id="GO:0006260">
    <property type="term" value="P:DNA replication"/>
    <property type="evidence" value="ECO:0007669"/>
    <property type="project" value="InterPro"/>
</dbReference>
<reference evidence="4" key="1">
    <citation type="journal article" date="2021" name="Proc. Natl. Acad. Sci. U.S.A.">
        <title>A Catalog of Tens of Thousands of Viruses from Human Metagenomes Reveals Hidden Associations with Chronic Diseases.</title>
        <authorList>
            <person name="Tisza M.J."/>
            <person name="Buck C.B."/>
        </authorList>
    </citation>
    <scope>NUCLEOTIDE SEQUENCE</scope>
    <source>
        <strain evidence="4">Ctqzz19</strain>
    </source>
</reference>
<dbReference type="EMBL" id="BK015988">
    <property type="protein sequence ID" value="DAF88567.1"/>
    <property type="molecule type" value="Genomic_DNA"/>
</dbReference>
<dbReference type="HAMAP" id="MF_00984">
    <property type="entry name" value="SSB"/>
    <property type="match status" value="1"/>
</dbReference>
<organism evidence="4">
    <name type="scientific">Siphoviridae sp. ctqzz19</name>
    <dbReference type="NCBI Taxonomy" id="2825682"/>
    <lineage>
        <taxon>Viruses</taxon>
        <taxon>Duplodnaviria</taxon>
        <taxon>Heunggongvirae</taxon>
        <taxon>Uroviricota</taxon>
        <taxon>Caudoviricetes</taxon>
    </lineage>
</organism>
<evidence type="ECO:0000256" key="2">
    <source>
        <dbReference type="PROSITE-ProRule" id="PRU00252"/>
    </source>
</evidence>
<evidence type="ECO:0000256" key="3">
    <source>
        <dbReference type="SAM" id="MobiDB-lite"/>
    </source>
</evidence>